<organism evidence="9 10">
    <name type="scientific">Jiangella alba</name>
    <dbReference type="NCBI Taxonomy" id="561176"/>
    <lineage>
        <taxon>Bacteria</taxon>
        <taxon>Bacillati</taxon>
        <taxon>Actinomycetota</taxon>
        <taxon>Actinomycetes</taxon>
        <taxon>Jiangellales</taxon>
        <taxon>Jiangellaceae</taxon>
        <taxon>Jiangella</taxon>
    </lineage>
</organism>
<feature type="transmembrane region" description="Helical" evidence="7">
    <location>
        <begin position="101"/>
        <end position="122"/>
    </location>
</feature>
<dbReference type="AlphaFoldDB" id="A0A1H5PWV5"/>
<feature type="domain" description="ABC transmembrane type-1" evidence="8">
    <location>
        <begin position="95"/>
        <end position="292"/>
    </location>
</feature>
<keyword evidence="10" id="KW-1185">Reference proteome</keyword>
<keyword evidence="5 7" id="KW-1133">Transmembrane helix</keyword>
<dbReference type="PANTHER" id="PTHR43163">
    <property type="entry name" value="DIPEPTIDE TRANSPORT SYSTEM PERMEASE PROTEIN DPPB-RELATED"/>
    <property type="match status" value="1"/>
</dbReference>
<keyword evidence="3" id="KW-1003">Cell membrane</keyword>
<sequence length="306" mass="32838">MTRYVVRRLGQMVPVVIGTTFLIYALVWSLPGDPFAAKCGDRLCPPSYVARMTAEYNLDDPLPLAYLKYMGKLFTGDFGETFAGVSIADELLQRYPTTLKLTVLAILVELVIGIAAGVLAGIRRGGFLDNLVLVSTLVVVSIPVFVLGMLAQVTFGVRLGWFPVTSDGTLFSLVLPAIVLGSLSLAFVARLVRANLVENLRTDYVRTAVAKGLTRQRVIGVHTLRNSLIPVVTFVGADFGGLLGGAVVVEGIFNIPGVGNMIFRGINAHEGATVTAAVTVLVLVFLIVNLLVDLLYAVLDPRIRHA</sequence>
<keyword evidence="4 7" id="KW-0812">Transmembrane</keyword>
<dbReference type="Gene3D" id="1.10.3720.10">
    <property type="entry name" value="MetI-like"/>
    <property type="match status" value="1"/>
</dbReference>
<evidence type="ECO:0000256" key="2">
    <source>
        <dbReference type="ARBA" id="ARBA00022448"/>
    </source>
</evidence>
<dbReference type="PROSITE" id="PS50928">
    <property type="entry name" value="ABC_TM1"/>
    <property type="match status" value="1"/>
</dbReference>
<feature type="transmembrane region" description="Helical" evidence="7">
    <location>
        <begin position="12"/>
        <end position="30"/>
    </location>
</feature>
<name>A0A1H5PWV5_9ACTN</name>
<evidence type="ECO:0000256" key="5">
    <source>
        <dbReference type="ARBA" id="ARBA00022989"/>
    </source>
</evidence>
<gene>
    <name evidence="9" type="ORF">SAMN04488561_5994</name>
</gene>
<dbReference type="GO" id="GO:0005886">
    <property type="term" value="C:plasma membrane"/>
    <property type="evidence" value="ECO:0007669"/>
    <property type="project" value="UniProtKB-SubCell"/>
</dbReference>
<reference evidence="10" key="1">
    <citation type="submission" date="2016-10" db="EMBL/GenBank/DDBJ databases">
        <authorList>
            <person name="Varghese N."/>
            <person name="Submissions S."/>
        </authorList>
    </citation>
    <scope>NUCLEOTIDE SEQUENCE [LARGE SCALE GENOMIC DNA]</scope>
    <source>
        <strain evidence="10">DSM 45237</strain>
    </source>
</reference>
<dbReference type="GO" id="GO:0055085">
    <property type="term" value="P:transmembrane transport"/>
    <property type="evidence" value="ECO:0007669"/>
    <property type="project" value="InterPro"/>
</dbReference>
<comment type="subcellular location">
    <subcellularLocation>
        <location evidence="1 7">Cell membrane</location>
        <topology evidence="1 7">Multi-pass membrane protein</topology>
    </subcellularLocation>
</comment>
<evidence type="ECO:0000313" key="9">
    <source>
        <dbReference type="EMBL" id="SEF17678.1"/>
    </source>
</evidence>
<evidence type="ECO:0000256" key="4">
    <source>
        <dbReference type="ARBA" id="ARBA00022692"/>
    </source>
</evidence>
<dbReference type="STRING" id="561176.SAMN04488561_5994"/>
<accession>A0A1H5PWV5</accession>
<evidence type="ECO:0000256" key="1">
    <source>
        <dbReference type="ARBA" id="ARBA00004651"/>
    </source>
</evidence>
<protein>
    <submittedName>
        <fullName evidence="9">Oligopeptide transport system permease protein</fullName>
    </submittedName>
</protein>
<feature type="transmembrane region" description="Helical" evidence="7">
    <location>
        <begin position="273"/>
        <end position="299"/>
    </location>
</feature>
<evidence type="ECO:0000256" key="7">
    <source>
        <dbReference type="RuleBase" id="RU363032"/>
    </source>
</evidence>
<evidence type="ECO:0000259" key="8">
    <source>
        <dbReference type="PROSITE" id="PS50928"/>
    </source>
</evidence>
<feature type="transmembrane region" description="Helical" evidence="7">
    <location>
        <begin position="170"/>
        <end position="192"/>
    </location>
</feature>
<dbReference type="OrthoDB" id="3171583at2"/>
<dbReference type="Proteomes" id="UP000181980">
    <property type="component" value="Unassembled WGS sequence"/>
</dbReference>
<keyword evidence="6 7" id="KW-0472">Membrane</keyword>
<dbReference type="EMBL" id="FNUC01000004">
    <property type="protein sequence ID" value="SEF17678.1"/>
    <property type="molecule type" value="Genomic_DNA"/>
</dbReference>
<dbReference type="InterPro" id="IPR045621">
    <property type="entry name" value="BPD_transp_1_N"/>
</dbReference>
<dbReference type="PANTHER" id="PTHR43163:SF7">
    <property type="entry name" value="DIPEPTIDE-TRANSPORT INTEGRAL MEMBRANE PROTEIN ABC TRANSPORTER DPPB-RELATED"/>
    <property type="match status" value="1"/>
</dbReference>
<dbReference type="Pfam" id="PF00528">
    <property type="entry name" value="BPD_transp_1"/>
    <property type="match status" value="1"/>
</dbReference>
<dbReference type="Pfam" id="PF19300">
    <property type="entry name" value="BPD_transp_1_N"/>
    <property type="match status" value="1"/>
</dbReference>
<keyword evidence="2 7" id="KW-0813">Transport</keyword>
<feature type="transmembrane region" description="Helical" evidence="7">
    <location>
        <begin position="227"/>
        <end position="253"/>
    </location>
</feature>
<dbReference type="InterPro" id="IPR000515">
    <property type="entry name" value="MetI-like"/>
</dbReference>
<proteinExistence type="inferred from homology"/>
<dbReference type="RefSeq" id="WP_069114431.1">
    <property type="nucleotide sequence ID" value="NZ_FNUC01000004.1"/>
</dbReference>
<dbReference type="CDD" id="cd06261">
    <property type="entry name" value="TM_PBP2"/>
    <property type="match status" value="1"/>
</dbReference>
<evidence type="ECO:0000313" key="10">
    <source>
        <dbReference type="Proteomes" id="UP000181980"/>
    </source>
</evidence>
<dbReference type="InterPro" id="IPR035906">
    <property type="entry name" value="MetI-like_sf"/>
</dbReference>
<comment type="similarity">
    <text evidence="7">Belongs to the binding-protein-dependent transport system permease family.</text>
</comment>
<evidence type="ECO:0000256" key="6">
    <source>
        <dbReference type="ARBA" id="ARBA00023136"/>
    </source>
</evidence>
<feature type="transmembrane region" description="Helical" evidence="7">
    <location>
        <begin position="131"/>
        <end position="150"/>
    </location>
</feature>
<dbReference type="SUPFAM" id="SSF161098">
    <property type="entry name" value="MetI-like"/>
    <property type="match status" value="1"/>
</dbReference>
<evidence type="ECO:0000256" key="3">
    <source>
        <dbReference type="ARBA" id="ARBA00022475"/>
    </source>
</evidence>